<dbReference type="PANTHER" id="PTHR47986:SF1">
    <property type="entry name" value="OS04G0685900 PROTEIN"/>
    <property type="match status" value="1"/>
</dbReference>
<feature type="binding site" evidence="20">
    <location>
        <position position="711"/>
    </location>
    <ligand>
        <name>ATP</name>
        <dbReference type="ChEBI" id="CHEBI:30616"/>
    </ligand>
</feature>
<comment type="catalytic activity">
    <reaction evidence="19">
        <text>L-seryl-[protein] + ATP = O-phospho-L-seryl-[protein] + ADP + H(+)</text>
        <dbReference type="Rhea" id="RHEA:17989"/>
        <dbReference type="Rhea" id="RHEA-COMP:9863"/>
        <dbReference type="Rhea" id="RHEA-COMP:11604"/>
        <dbReference type="ChEBI" id="CHEBI:15378"/>
        <dbReference type="ChEBI" id="CHEBI:29999"/>
        <dbReference type="ChEBI" id="CHEBI:30616"/>
        <dbReference type="ChEBI" id="CHEBI:83421"/>
        <dbReference type="ChEBI" id="CHEBI:456216"/>
        <dbReference type="EC" id="2.7.11.1"/>
    </reaction>
</comment>
<keyword evidence="12 20" id="KW-0067">ATP-binding</keyword>
<dbReference type="Pfam" id="PF13855">
    <property type="entry name" value="LRR_8"/>
    <property type="match status" value="1"/>
</dbReference>
<evidence type="ECO:0000256" key="15">
    <source>
        <dbReference type="ARBA" id="ARBA00023157"/>
    </source>
</evidence>
<evidence type="ECO:0000256" key="9">
    <source>
        <dbReference type="ARBA" id="ARBA00022737"/>
    </source>
</evidence>
<dbReference type="Pfam" id="PF07714">
    <property type="entry name" value="PK_Tyr_Ser-Thr"/>
    <property type="match status" value="1"/>
</dbReference>
<dbReference type="PROSITE" id="PS50011">
    <property type="entry name" value="PROTEIN_KINASE_DOM"/>
    <property type="match status" value="1"/>
</dbReference>
<evidence type="ECO:0000256" key="2">
    <source>
        <dbReference type="ARBA" id="ARBA00008684"/>
    </source>
</evidence>
<evidence type="ECO:0000256" key="21">
    <source>
        <dbReference type="SAM" id="MobiDB-lite"/>
    </source>
</evidence>
<feature type="domain" description="Protein kinase" evidence="23">
    <location>
        <begin position="683"/>
        <end position="963"/>
    </location>
</feature>
<evidence type="ECO:0000313" key="25">
    <source>
        <dbReference type="Proteomes" id="UP001417504"/>
    </source>
</evidence>
<dbReference type="Gene3D" id="1.10.510.10">
    <property type="entry name" value="Transferase(Phosphotransferase) domain 1"/>
    <property type="match status" value="1"/>
</dbReference>
<dbReference type="InterPro" id="IPR001245">
    <property type="entry name" value="Ser-Thr/Tyr_kinase_cat_dom"/>
</dbReference>
<reference evidence="24 25" key="1">
    <citation type="submission" date="2024-01" db="EMBL/GenBank/DDBJ databases">
        <title>Genome assemblies of Stephania.</title>
        <authorList>
            <person name="Yang L."/>
        </authorList>
    </citation>
    <scope>NUCLEOTIDE SEQUENCE [LARGE SCALE GENOMIC DNA]</scope>
    <source>
        <strain evidence="24">QJT</strain>
        <tissue evidence="24">Leaf</tissue>
    </source>
</reference>
<evidence type="ECO:0000256" key="19">
    <source>
        <dbReference type="ARBA" id="ARBA00048679"/>
    </source>
</evidence>
<dbReference type="SUPFAM" id="SSF56112">
    <property type="entry name" value="Protein kinase-like (PK-like)"/>
    <property type="match status" value="1"/>
</dbReference>
<dbReference type="PANTHER" id="PTHR47986">
    <property type="entry name" value="OSJNBA0070M12.3 PROTEIN"/>
    <property type="match status" value="1"/>
</dbReference>
<dbReference type="InterPro" id="IPR011009">
    <property type="entry name" value="Kinase-like_dom_sf"/>
</dbReference>
<feature type="region of interest" description="Disordered" evidence="21">
    <location>
        <begin position="528"/>
        <end position="570"/>
    </location>
</feature>
<comment type="subcellular location">
    <subcellularLocation>
        <location evidence="1">Membrane</location>
        <topology evidence="1">Single-pass membrane protein</topology>
    </subcellularLocation>
</comment>
<dbReference type="InterPro" id="IPR001611">
    <property type="entry name" value="Leu-rich_rpt"/>
</dbReference>
<evidence type="ECO:0000256" key="3">
    <source>
        <dbReference type="ARBA" id="ARBA00012513"/>
    </source>
</evidence>
<keyword evidence="8" id="KW-0732">Signal</keyword>
<proteinExistence type="inferred from homology"/>
<dbReference type="PROSITE" id="PS00108">
    <property type="entry name" value="PROTEIN_KINASE_ST"/>
    <property type="match status" value="1"/>
</dbReference>
<keyword evidence="4" id="KW-0723">Serine/threonine-protein kinase</keyword>
<dbReference type="GO" id="GO:0016020">
    <property type="term" value="C:membrane"/>
    <property type="evidence" value="ECO:0007669"/>
    <property type="project" value="UniProtKB-SubCell"/>
</dbReference>
<evidence type="ECO:0000256" key="14">
    <source>
        <dbReference type="ARBA" id="ARBA00023136"/>
    </source>
</evidence>
<keyword evidence="13 22" id="KW-1133">Transmembrane helix</keyword>
<comment type="catalytic activity">
    <reaction evidence="18">
        <text>L-threonyl-[protein] + ATP = O-phospho-L-threonyl-[protein] + ADP + H(+)</text>
        <dbReference type="Rhea" id="RHEA:46608"/>
        <dbReference type="Rhea" id="RHEA-COMP:11060"/>
        <dbReference type="Rhea" id="RHEA-COMP:11605"/>
        <dbReference type="ChEBI" id="CHEBI:15378"/>
        <dbReference type="ChEBI" id="CHEBI:30013"/>
        <dbReference type="ChEBI" id="CHEBI:30616"/>
        <dbReference type="ChEBI" id="CHEBI:61977"/>
        <dbReference type="ChEBI" id="CHEBI:456216"/>
        <dbReference type="EC" id="2.7.11.1"/>
    </reaction>
</comment>
<keyword evidence="5" id="KW-0433">Leucine-rich repeat</keyword>
<feature type="transmembrane region" description="Helical" evidence="22">
    <location>
        <begin position="578"/>
        <end position="603"/>
    </location>
</feature>
<dbReference type="EC" id="2.7.11.1" evidence="3"/>
<dbReference type="FunFam" id="3.80.10.10:FF:000129">
    <property type="entry name" value="Leucine-rich repeat receptor-like kinase"/>
    <property type="match status" value="1"/>
</dbReference>
<evidence type="ECO:0000256" key="8">
    <source>
        <dbReference type="ARBA" id="ARBA00022729"/>
    </source>
</evidence>
<feature type="compositionally biased region" description="Polar residues" evidence="21">
    <location>
        <begin position="528"/>
        <end position="546"/>
    </location>
</feature>
<dbReference type="GO" id="GO:0004674">
    <property type="term" value="F:protein serine/threonine kinase activity"/>
    <property type="evidence" value="ECO:0007669"/>
    <property type="project" value="UniProtKB-KW"/>
</dbReference>
<keyword evidence="6" id="KW-0808">Transferase</keyword>
<evidence type="ECO:0000256" key="22">
    <source>
        <dbReference type="SAM" id="Phobius"/>
    </source>
</evidence>
<protein>
    <recommendedName>
        <fullName evidence="3">non-specific serine/threonine protein kinase</fullName>
        <ecNumber evidence="3">2.7.11.1</ecNumber>
    </recommendedName>
</protein>
<keyword evidence="16" id="KW-0675">Receptor</keyword>
<evidence type="ECO:0000256" key="12">
    <source>
        <dbReference type="ARBA" id="ARBA00022840"/>
    </source>
</evidence>
<dbReference type="InterPro" id="IPR013210">
    <property type="entry name" value="LRR_N_plant-typ"/>
</dbReference>
<dbReference type="InterPro" id="IPR003591">
    <property type="entry name" value="Leu-rich_rpt_typical-subtyp"/>
</dbReference>
<name>A0AAP0IW66_9MAGN</name>
<dbReference type="Gene3D" id="3.80.10.10">
    <property type="entry name" value="Ribonuclease Inhibitor"/>
    <property type="match status" value="2"/>
</dbReference>
<evidence type="ECO:0000256" key="6">
    <source>
        <dbReference type="ARBA" id="ARBA00022679"/>
    </source>
</evidence>
<dbReference type="Pfam" id="PF08263">
    <property type="entry name" value="LRRNT_2"/>
    <property type="match status" value="2"/>
</dbReference>
<dbReference type="InterPro" id="IPR000719">
    <property type="entry name" value="Prot_kinase_dom"/>
</dbReference>
<dbReference type="SMART" id="SM00369">
    <property type="entry name" value="LRR_TYP"/>
    <property type="match status" value="6"/>
</dbReference>
<dbReference type="InterPro" id="IPR017441">
    <property type="entry name" value="Protein_kinase_ATP_BS"/>
</dbReference>
<gene>
    <name evidence="24" type="ORF">Sjap_012495</name>
</gene>
<dbReference type="GO" id="GO:0005524">
    <property type="term" value="F:ATP binding"/>
    <property type="evidence" value="ECO:0007669"/>
    <property type="project" value="UniProtKB-UniRule"/>
</dbReference>
<dbReference type="PROSITE" id="PS00107">
    <property type="entry name" value="PROTEIN_KINASE_ATP"/>
    <property type="match status" value="1"/>
</dbReference>
<dbReference type="AlphaFoldDB" id="A0AAP0IW66"/>
<dbReference type="SUPFAM" id="SSF52058">
    <property type="entry name" value="L domain-like"/>
    <property type="match status" value="2"/>
</dbReference>
<evidence type="ECO:0000256" key="7">
    <source>
        <dbReference type="ARBA" id="ARBA00022692"/>
    </source>
</evidence>
<dbReference type="CDD" id="cd14066">
    <property type="entry name" value="STKc_IRAK"/>
    <property type="match status" value="1"/>
</dbReference>
<evidence type="ECO:0000256" key="4">
    <source>
        <dbReference type="ARBA" id="ARBA00022527"/>
    </source>
</evidence>
<sequence>MRRDQLHCSSIQHSQFVLGVVGFFSALFDLLWVEFGRPFCTSCLMPDVRWVFEKVAIREQFKCLMPDMRWVLGKVAIREQFKNLKKLVLVVLLCQISSTFGATDPNDLRILNELRKGLENPELLKWPETGDPCGERWPHVYCNGASVTQIQVQDVGLKGPLPQDFNGLTHLYNLGLQGNEFSGPLPTFKGLSELQYAYLGRNQFDTIPSDFFDGLTSLQVLSLDGNPLNKTTGWSLPAELLSSPQLMNLTLSGCNLAGPIPDFLGNLSSLSALKLAYNRLSGRIPENFKQLELQFLWLNNQDGEGLSGPIDAVASMTSLRELWLHGNKFTGTIPTGIGALSSLTDLNLNSNLLVGPIPSSMADLPLRKLDLSNNAFMGPIPKFKINVSISHNAFCQTTPGVPCTPDVMALLGFLGGVNFPLKLASAWQGNDPCLGPWLGLACNLNRKVTVINLPNFKLNGTLSPSIADLDSLTDIRLGGNNISGQVPKILTSLKSLRLFDISNNNIEPPLPDFGSGVTFITNGNSLLNRSESNVPPSQGTGPSSRTPGVPLGSPSSPATSAKNNTEGHIQKGSKKTKLVVIVAPIAGFAVLLLLVIPISICYFKKREHPFPEPSSVVVHPRDSSDPDNMVKIVVANNTNASISTMTGSSSQSRYSSGMGESHVIESGNLVISVQVLRNVTKNFSPENELGRGGFGAVYKGDLEDGTQIAVKRMEAGIISSKALDEFQAEIAVLSKVRHRHLVSLLGYSIEGNERLLVYEYMSQGALSKHLFHWKSLKLEPLSWKRRLNIALDVARGMEYLHTLAHQSFIHRDLKSSNILLGDDYRAKVSDFGLVKLAPDGAKSVATRLAGTFGYLAPEYAVTGKITTKADVFSYGVVLMELLTGLMALDEDRPEETRYLAAWFWHIKSSKEKLMAAVDPTLERTEETFESISIITELAGHCTAREPNQRPEMGHAVNVLSPLVEKWKPYDDDTEEYSGIDYSLPLTQMVKGWQESEGKDCSYTDLNDSKSSIPARPTGFAESFTSADGR</sequence>
<organism evidence="24 25">
    <name type="scientific">Stephania japonica</name>
    <dbReference type="NCBI Taxonomy" id="461633"/>
    <lineage>
        <taxon>Eukaryota</taxon>
        <taxon>Viridiplantae</taxon>
        <taxon>Streptophyta</taxon>
        <taxon>Embryophyta</taxon>
        <taxon>Tracheophyta</taxon>
        <taxon>Spermatophyta</taxon>
        <taxon>Magnoliopsida</taxon>
        <taxon>Ranunculales</taxon>
        <taxon>Menispermaceae</taxon>
        <taxon>Menispermoideae</taxon>
        <taxon>Cissampelideae</taxon>
        <taxon>Stephania</taxon>
    </lineage>
</organism>
<accession>A0AAP0IW66</accession>
<evidence type="ECO:0000256" key="17">
    <source>
        <dbReference type="ARBA" id="ARBA00023180"/>
    </source>
</evidence>
<keyword evidence="10 20" id="KW-0547">Nucleotide-binding</keyword>
<dbReference type="Gene3D" id="3.30.200.20">
    <property type="entry name" value="Phosphorylase Kinase, domain 1"/>
    <property type="match status" value="1"/>
</dbReference>
<comment type="caution">
    <text evidence="24">The sequence shown here is derived from an EMBL/GenBank/DDBJ whole genome shotgun (WGS) entry which is preliminary data.</text>
</comment>
<dbReference type="Pfam" id="PF00560">
    <property type="entry name" value="LRR_1"/>
    <property type="match status" value="2"/>
</dbReference>
<dbReference type="FunFam" id="1.10.510.10:FF:000198">
    <property type="entry name" value="receptor protein kinase TMK1"/>
    <property type="match status" value="1"/>
</dbReference>
<dbReference type="InterPro" id="IPR032675">
    <property type="entry name" value="LRR_dom_sf"/>
</dbReference>
<evidence type="ECO:0000256" key="13">
    <source>
        <dbReference type="ARBA" id="ARBA00022989"/>
    </source>
</evidence>
<dbReference type="Proteomes" id="UP001417504">
    <property type="component" value="Unassembled WGS sequence"/>
</dbReference>
<evidence type="ECO:0000256" key="16">
    <source>
        <dbReference type="ARBA" id="ARBA00023170"/>
    </source>
</evidence>
<evidence type="ECO:0000256" key="5">
    <source>
        <dbReference type="ARBA" id="ARBA00022614"/>
    </source>
</evidence>
<keyword evidence="25" id="KW-1185">Reference proteome</keyword>
<dbReference type="InterPro" id="IPR052422">
    <property type="entry name" value="Auxin_Ser/Thr_Kinase"/>
</dbReference>
<evidence type="ECO:0000256" key="11">
    <source>
        <dbReference type="ARBA" id="ARBA00022777"/>
    </source>
</evidence>
<evidence type="ECO:0000259" key="23">
    <source>
        <dbReference type="PROSITE" id="PS50011"/>
    </source>
</evidence>
<dbReference type="EMBL" id="JBBNAE010000005">
    <property type="protein sequence ID" value="KAK9122893.1"/>
    <property type="molecule type" value="Genomic_DNA"/>
</dbReference>
<keyword evidence="7 22" id="KW-0812">Transmembrane</keyword>
<feature type="compositionally biased region" description="Polar residues" evidence="21">
    <location>
        <begin position="553"/>
        <end position="567"/>
    </location>
</feature>
<evidence type="ECO:0000256" key="10">
    <source>
        <dbReference type="ARBA" id="ARBA00022741"/>
    </source>
</evidence>
<dbReference type="FunFam" id="3.80.10.10:FF:000190">
    <property type="entry name" value="Receptor-like kinase TMK4"/>
    <property type="match status" value="1"/>
</dbReference>
<evidence type="ECO:0000256" key="1">
    <source>
        <dbReference type="ARBA" id="ARBA00004167"/>
    </source>
</evidence>
<keyword evidence="11" id="KW-0418">Kinase</keyword>
<evidence type="ECO:0000313" key="24">
    <source>
        <dbReference type="EMBL" id="KAK9122893.1"/>
    </source>
</evidence>
<keyword evidence="17" id="KW-0325">Glycoprotein</keyword>
<keyword evidence="15" id="KW-1015">Disulfide bond</keyword>
<dbReference type="SMART" id="SM00220">
    <property type="entry name" value="S_TKc"/>
    <property type="match status" value="1"/>
</dbReference>
<evidence type="ECO:0000256" key="20">
    <source>
        <dbReference type="PROSITE-ProRule" id="PRU10141"/>
    </source>
</evidence>
<keyword evidence="14 22" id="KW-0472">Membrane</keyword>
<feature type="region of interest" description="Disordered" evidence="21">
    <location>
        <begin position="996"/>
        <end position="1029"/>
    </location>
</feature>
<comment type="similarity">
    <text evidence="2">Belongs to the protein kinase superfamily. Ser/Thr protein kinase family.</text>
</comment>
<dbReference type="FunFam" id="3.30.200.20:FF:000226">
    <property type="entry name" value="receptor protein kinase TMK1"/>
    <property type="match status" value="1"/>
</dbReference>
<keyword evidence="9" id="KW-0677">Repeat</keyword>
<evidence type="ECO:0000256" key="18">
    <source>
        <dbReference type="ARBA" id="ARBA00047899"/>
    </source>
</evidence>
<dbReference type="InterPro" id="IPR008271">
    <property type="entry name" value="Ser/Thr_kinase_AS"/>
</dbReference>